<dbReference type="Gene3D" id="3.30.310.100">
    <property type="entry name" value="YugN-like"/>
    <property type="match status" value="1"/>
</dbReference>
<sequence length="136" mass="15775">MLELQTEIEGKRTTFGYINYRIKELGYTLGGNWDYDRGCFDSILWREGGETIYLRVPFSVLEGELDQYDASIIFRKPYVIKHVVNIGLDMDENSLLSATGISQFQDPLDKDGYIRDKNKWVHAGEQAIKKFISCMY</sequence>
<organism evidence="1 2">
    <name type="scientific">Lysinibacillus xylanilyticus</name>
    <dbReference type="NCBI Taxonomy" id="582475"/>
    <lineage>
        <taxon>Bacteria</taxon>
        <taxon>Bacillati</taxon>
        <taxon>Bacillota</taxon>
        <taxon>Bacilli</taxon>
        <taxon>Bacillales</taxon>
        <taxon>Bacillaceae</taxon>
        <taxon>Lysinibacillus</taxon>
    </lineage>
</organism>
<dbReference type="Pfam" id="PF08868">
    <property type="entry name" value="YugN"/>
    <property type="match status" value="1"/>
</dbReference>
<evidence type="ECO:0008006" key="3">
    <source>
        <dbReference type="Google" id="ProtNLM"/>
    </source>
</evidence>
<dbReference type="SUPFAM" id="SSF160755">
    <property type="entry name" value="YugN-like"/>
    <property type="match status" value="1"/>
</dbReference>
<dbReference type="AlphaFoldDB" id="A0A2M9Q9N9"/>
<proteinExistence type="predicted"/>
<dbReference type="Proteomes" id="UP000232101">
    <property type="component" value="Unassembled WGS sequence"/>
</dbReference>
<name>A0A2M9Q9N9_9BACI</name>
<gene>
    <name evidence="1" type="ORF">CWD94_04590</name>
</gene>
<protein>
    <recommendedName>
        <fullName evidence="3">YugN-like family protein</fullName>
    </recommendedName>
</protein>
<dbReference type="InterPro" id="IPR014967">
    <property type="entry name" value="Uncharacterised_YugN-like"/>
</dbReference>
<comment type="caution">
    <text evidence="1">The sequence shown here is derived from an EMBL/GenBank/DDBJ whole genome shotgun (WGS) entry which is preliminary data.</text>
</comment>
<dbReference type="RefSeq" id="WP_100542257.1">
    <property type="nucleotide sequence ID" value="NZ_CP158849.1"/>
</dbReference>
<accession>A0A2M9Q9N9</accession>
<dbReference type="InterPro" id="IPR036491">
    <property type="entry name" value="YugN-like_sf"/>
</dbReference>
<reference evidence="1 2" key="1">
    <citation type="submission" date="2017-11" db="EMBL/GenBank/DDBJ databases">
        <title>Bacterial isolate from king chilli rhizosphere.</title>
        <authorList>
            <person name="Takhelmayum P."/>
            <person name="Sarangthem I."/>
        </authorList>
    </citation>
    <scope>NUCLEOTIDE SEQUENCE [LARGE SCALE GENOMIC DNA]</scope>
    <source>
        <strain evidence="2">t26</strain>
    </source>
</reference>
<evidence type="ECO:0000313" key="1">
    <source>
        <dbReference type="EMBL" id="PJO44780.1"/>
    </source>
</evidence>
<evidence type="ECO:0000313" key="2">
    <source>
        <dbReference type="Proteomes" id="UP000232101"/>
    </source>
</evidence>
<dbReference type="EMBL" id="PHQY01000323">
    <property type="protein sequence ID" value="PJO44780.1"/>
    <property type="molecule type" value="Genomic_DNA"/>
</dbReference>